<evidence type="ECO:0000259" key="5">
    <source>
        <dbReference type="PROSITE" id="PS50931"/>
    </source>
</evidence>
<keyword evidence="2" id="KW-0805">Transcription regulation</keyword>
<dbReference type="InterPro" id="IPR036388">
    <property type="entry name" value="WH-like_DNA-bd_sf"/>
</dbReference>
<evidence type="ECO:0000256" key="2">
    <source>
        <dbReference type="ARBA" id="ARBA00023015"/>
    </source>
</evidence>
<dbReference type="InterPro" id="IPR005119">
    <property type="entry name" value="LysR_subst-bd"/>
</dbReference>
<keyword evidence="4" id="KW-0804">Transcription</keyword>
<protein>
    <submittedName>
        <fullName evidence="6">LysR family transcriptional regulator</fullName>
    </submittedName>
</protein>
<dbReference type="SUPFAM" id="SSF53850">
    <property type="entry name" value="Periplasmic binding protein-like II"/>
    <property type="match status" value="1"/>
</dbReference>
<evidence type="ECO:0000256" key="3">
    <source>
        <dbReference type="ARBA" id="ARBA00023125"/>
    </source>
</evidence>
<dbReference type="EMBL" id="DOEK01000008">
    <property type="protein sequence ID" value="HBP28800.1"/>
    <property type="molecule type" value="Genomic_DNA"/>
</dbReference>
<reference evidence="6 7" key="1">
    <citation type="journal article" date="2018" name="Nat. Biotechnol.">
        <title>A standardized bacterial taxonomy based on genome phylogeny substantially revises the tree of life.</title>
        <authorList>
            <person name="Parks D.H."/>
            <person name="Chuvochina M."/>
            <person name="Waite D.W."/>
            <person name="Rinke C."/>
            <person name="Skarshewski A."/>
            <person name="Chaumeil P.A."/>
            <person name="Hugenholtz P."/>
        </authorList>
    </citation>
    <scope>NUCLEOTIDE SEQUENCE [LARGE SCALE GENOMIC DNA]</scope>
    <source>
        <strain evidence="6">UBA10707</strain>
    </source>
</reference>
<dbReference type="PRINTS" id="PR00039">
    <property type="entry name" value="HTHLYSR"/>
</dbReference>
<dbReference type="SUPFAM" id="SSF46785">
    <property type="entry name" value="Winged helix' DNA-binding domain"/>
    <property type="match status" value="1"/>
</dbReference>
<keyword evidence="3" id="KW-0238">DNA-binding</keyword>
<evidence type="ECO:0000313" key="6">
    <source>
        <dbReference type="EMBL" id="HBP28800.1"/>
    </source>
</evidence>
<dbReference type="Gene3D" id="1.10.10.10">
    <property type="entry name" value="Winged helix-like DNA-binding domain superfamily/Winged helix DNA-binding domain"/>
    <property type="match status" value="1"/>
</dbReference>
<sequence length="317" mass="35374">MSTPISEKTASTSGDSPVNWDIKSLRIFILVARVGNLTKAGVELGMSQSAISRYLSTLEKRAGGYLFQRHGRGVSLSELGQRIYPVVEKVLEDLGTLSEIVSEEAERLSGLVRIGTLPSLSRNIFVPLFFLMQKEFPGVRLKVQEGSGGQIDNWLLTQQIDIGLPYRNNNESQYADESIIQMQSYLVGPIGDKLTRGSSVPFKKMHQIPLILPSKPSAVRMKLDELARREKIHLNVVLDADSGLMQKCISEQQGGYTVLPWHAIKDEVENRQIQAARIVEPEIARNISIVVNNNPSKATRTVSRIIRSLFDKSRIHQ</sequence>
<dbReference type="InterPro" id="IPR000847">
    <property type="entry name" value="LysR_HTH_N"/>
</dbReference>
<dbReference type="Proteomes" id="UP000264036">
    <property type="component" value="Unassembled WGS sequence"/>
</dbReference>
<evidence type="ECO:0000256" key="4">
    <source>
        <dbReference type="ARBA" id="ARBA00023163"/>
    </source>
</evidence>
<dbReference type="PANTHER" id="PTHR30419:SF8">
    <property type="entry name" value="NITROGEN ASSIMILATION TRANSCRIPTIONAL ACTIVATOR-RELATED"/>
    <property type="match status" value="1"/>
</dbReference>
<dbReference type="GO" id="GO:0003700">
    <property type="term" value="F:DNA-binding transcription factor activity"/>
    <property type="evidence" value="ECO:0007669"/>
    <property type="project" value="InterPro"/>
</dbReference>
<evidence type="ECO:0000313" key="7">
    <source>
        <dbReference type="Proteomes" id="UP000264036"/>
    </source>
</evidence>
<dbReference type="InterPro" id="IPR036390">
    <property type="entry name" value="WH_DNA-bd_sf"/>
</dbReference>
<gene>
    <name evidence="6" type="ORF">DD666_05225</name>
</gene>
<feature type="domain" description="HTH lysR-type" evidence="5">
    <location>
        <begin position="20"/>
        <end position="77"/>
    </location>
</feature>
<proteinExistence type="inferred from homology"/>
<dbReference type="AlphaFoldDB" id="A0A356LCS2"/>
<dbReference type="GO" id="GO:0005829">
    <property type="term" value="C:cytosol"/>
    <property type="evidence" value="ECO:0007669"/>
    <property type="project" value="TreeGrafter"/>
</dbReference>
<dbReference type="PROSITE" id="PS50931">
    <property type="entry name" value="HTH_LYSR"/>
    <property type="match status" value="1"/>
</dbReference>
<organism evidence="6 7">
    <name type="scientific">Advenella kashmirensis</name>
    <dbReference type="NCBI Taxonomy" id="310575"/>
    <lineage>
        <taxon>Bacteria</taxon>
        <taxon>Pseudomonadati</taxon>
        <taxon>Pseudomonadota</taxon>
        <taxon>Betaproteobacteria</taxon>
        <taxon>Burkholderiales</taxon>
        <taxon>Alcaligenaceae</taxon>
    </lineage>
</organism>
<dbReference type="Pfam" id="PF03466">
    <property type="entry name" value="LysR_substrate"/>
    <property type="match status" value="1"/>
</dbReference>
<dbReference type="GO" id="GO:0003677">
    <property type="term" value="F:DNA binding"/>
    <property type="evidence" value="ECO:0007669"/>
    <property type="project" value="UniProtKB-KW"/>
</dbReference>
<dbReference type="InterPro" id="IPR050950">
    <property type="entry name" value="HTH-type_LysR_regulators"/>
</dbReference>
<accession>A0A356LCS2</accession>
<comment type="caution">
    <text evidence="6">The sequence shown here is derived from an EMBL/GenBank/DDBJ whole genome shotgun (WGS) entry which is preliminary data.</text>
</comment>
<comment type="similarity">
    <text evidence="1">Belongs to the LysR transcriptional regulatory family.</text>
</comment>
<dbReference type="Pfam" id="PF00126">
    <property type="entry name" value="HTH_1"/>
    <property type="match status" value="1"/>
</dbReference>
<dbReference type="PANTHER" id="PTHR30419">
    <property type="entry name" value="HTH-TYPE TRANSCRIPTIONAL REGULATOR YBHD"/>
    <property type="match status" value="1"/>
</dbReference>
<name>A0A356LCS2_9BURK</name>
<dbReference type="Gene3D" id="3.40.190.290">
    <property type="match status" value="1"/>
</dbReference>
<evidence type="ECO:0000256" key="1">
    <source>
        <dbReference type="ARBA" id="ARBA00009437"/>
    </source>
</evidence>